<evidence type="ECO:0000313" key="2">
    <source>
        <dbReference type="Proteomes" id="UP001202717"/>
    </source>
</evidence>
<name>A0ABY7S0Y8_9FLAO</name>
<dbReference type="EMBL" id="CP116221">
    <property type="protein sequence ID" value="WCO02803.1"/>
    <property type="molecule type" value="Genomic_DNA"/>
</dbReference>
<keyword evidence="2" id="KW-1185">Reference proteome</keyword>
<protein>
    <submittedName>
        <fullName evidence="1">Uncharacterized protein</fullName>
    </submittedName>
</protein>
<proteinExistence type="predicted"/>
<organism evidence="1 2">
    <name type="scientific">Psychroserpens ponticola</name>
    <dbReference type="NCBI Taxonomy" id="2932268"/>
    <lineage>
        <taxon>Bacteria</taxon>
        <taxon>Pseudomonadati</taxon>
        <taxon>Bacteroidota</taxon>
        <taxon>Flavobacteriia</taxon>
        <taxon>Flavobacteriales</taxon>
        <taxon>Flavobacteriaceae</taxon>
        <taxon>Psychroserpens</taxon>
    </lineage>
</organism>
<sequence length="183" mass="20572">MKNILKLRNFFALIIVITLLSCSDDDSTTDDRNNDFEISYVGFTIAGPITNGDYEYRDVSSNDEFSTLGYFYNADEDPDLSEDEIQLYIGKSFTESNFLLVSPPEIGIHNIGNQNGDDSEINIVLESIGENYNAKEVSVTITELEINGDFVTHCKGTFTGEFYRNNSDITDVHEINGDFEINN</sequence>
<reference evidence="1 2" key="1">
    <citation type="submission" date="2023-01" db="EMBL/GenBank/DDBJ databases">
        <title>Psychroserpens ponticola sp. nov., isolated from seawater.</title>
        <authorList>
            <person name="Kristyanto S."/>
            <person name="Jung J."/>
            <person name="Kim J.M."/>
            <person name="Jeon C.O."/>
        </authorList>
    </citation>
    <scope>NUCLEOTIDE SEQUENCE [LARGE SCALE GENOMIC DNA]</scope>
    <source>
        <strain evidence="1 2">MSW6</strain>
    </source>
</reference>
<gene>
    <name evidence="1" type="ORF">MUN68_004765</name>
</gene>
<evidence type="ECO:0000313" key="1">
    <source>
        <dbReference type="EMBL" id="WCO02803.1"/>
    </source>
</evidence>
<accession>A0ABY7S0Y8</accession>
<dbReference type="PROSITE" id="PS51257">
    <property type="entry name" value="PROKAR_LIPOPROTEIN"/>
    <property type="match status" value="1"/>
</dbReference>
<dbReference type="Proteomes" id="UP001202717">
    <property type="component" value="Chromosome"/>
</dbReference>
<dbReference type="RefSeq" id="WP_249995516.1">
    <property type="nucleotide sequence ID" value="NZ_CP116221.1"/>
</dbReference>